<evidence type="ECO:0000313" key="1">
    <source>
        <dbReference type="EMBL" id="CAL1391071.1"/>
    </source>
</evidence>
<reference evidence="1 2" key="1">
    <citation type="submission" date="2024-04" db="EMBL/GenBank/DDBJ databases">
        <authorList>
            <person name="Fracassetti M."/>
        </authorList>
    </citation>
    <scope>NUCLEOTIDE SEQUENCE [LARGE SCALE GENOMIC DNA]</scope>
</reference>
<keyword evidence="2" id="KW-1185">Reference proteome</keyword>
<dbReference type="EMBL" id="OZ034818">
    <property type="protein sequence ID" value="CAL1391071.1"/>
    <property type="molecule type" value="Genomic_DNA"/>
</dbReference>
<proteinExistence type="predicted"/>
<dbReference type="Proteomes" id="UP001497516">
    <property type="component" value="Chromosome 5"/>
</dbReference>
<accession>A0AAV2EYD0</accession>
<sequence>MKLKICRPFLIKTPWWQADSTDKNVTPLGWKPSSNISMKAWMASAEEPFVAYPLIMAFHDMVFLSCRVLKMFSAPCSLPLVAYIVMKAFARERSNSRGENLRAAYA</sequence>
<gene>
    <name evidence="1" type="ORF">LTRI10_LOCUS31816</name>
</gene>
<evidence type="ECO:0000313" key="2">
    <source>
        <dbReference type="Proteomes" id="UP001497516"/>
    </source>
</evidence>
<dbReference type="AlphaFoldDB" id="A0AAV2EYD0"/>
<organism evidence="1 2">
    <name type="scientific">Linum trigynum</name>
    <dbReference type="NCBI Taxonomy" id="586398"/>
    <lineage>
        <taxon>Eukaryota</taxon>
        <taxon>Viridiplantae</taxon>
        <taxon>Streptophyta</taxon>
        <taxon>Embryophyta</taxon>
        <taxon>Tracheophyta</taxon>
        <taxon>Spermatophyta</taxon>
        <taxon>Magnoliopsida</taxon>
        <taxon>eudicotyledons</taxon>
        <taxon>Gunneridae</taxon>
        <taxon>Pentapetalae</taxon>
        <taxon>rosids</taxon>
        <taxon>fabids</taxon>
        <taxon>Malpighiales</taxon>
        <taxon>Linaceae</taxon>
        <taxon>Linum</taxon>
    </lineage>
</organism>
<protein>
    <submittedName>
        <fullName evidence="1">Uncharacterized protein</fullName>
    </submittedName>
</protein>
<name>A0AAV2EYD0_9ROSI</name>